<evidence type="ECO:0000313" key="2">
    <source>
        <dbReference type="Proteomes" id="UP001189624"/>
    </source>
</evidence>
<dbReference type="Gramene" id="rna-AYBTSS11_LOCUS10819">
    <property type="protein sequence ID" value="CAJ1942401.1"/>
    <property type="gene ID" value="gene-AYBTSS11_LOCUS10819"/>
</dbReference>
<keyword evidence="2" id="KW-1185">Reference proteome</keyword>
<sequence length="52" mass="5968">MSDWCKRSIMNEKKPRSAQHDVLVCHNIGGICNQSNFKDLSVIDIRNRNAHS</sequence>
<proteinExistence type="predicted"/>
<accession>A0AA86SCJ1</accession>
<name>A0AA86SCJ1_9FABA</name>
<dbReference type="AlphaFoldDB" id="A0AA86SCJ1"/>
<dbReference type="Proteomes" id="UP001189624">
    <property type="component" value="Chromosome 3"/>
</dbReference>
<reference evidence="1" key="1">
    <citation type="submission" date="2023-10" db="EMBL/GenBank/DDBJ databases">
        <authorList>
            <person name="Domelevo Entfellner J.-B."/>
        </authorList>
    </citation>
    <scope>NUCLEOTIDE SEQUENCE</scope>
</reference>
<protein>
    <submittedName>
        <fullName evidence="1">Uncharacterized protein</fullName>
    </submittedName>
</protein>
<evidence type="ECO:0000313" key="1">
    <source>
        <dbReference type="EMBL" id="CAJ1942401.1"/>
    </source>
</evidence>
<organism evidence="1 2">
    <name type="scientific">Sphenostylis stenocarpa</name>
    <dbReference type="NCBI Taxonomy" id="92480"/>
    <lineage>
        <taxon>Eukaryota</taxon>
        <taxon>Viridiplantae</taxon>
        <taxon>Streptophyta</taxon>
        <taxon>Embryophyta</taxon>
        <taxon>Tracheophyta</taxon>
        <taxon>Spermatophyta</taxon>
        <taxon>Magnoliopsida</taxon>
        <taxon>eudicotyledons</taxon>
        <taxon>Gunneridae</taxon>
        <taxon>Pentapetalae</taxon>
        <taxon>rosids</taxon>
        <taxon>fabids</taxon>
        <taxon>Fabales</taxon>
        <taxon>Fabaceae</taxon>
        <taxon>Papilionoideae</taxon>
        <taxon>50 kb inversion clade</taxon>
        <taxon>NPAAA clade</taxon>
        <taxon>indigoferoid/millettioid clade</taxon>
        <taxon>Phaseoleae</taxon>
        <taxon>Sphenostylis</taxon>
    </lineage>
</organism>
<dbReference type="EMBL" id="OY731400">
    <property type="protein sequence ID" value="CAJ1942401.1"/>
    <property type="molecule type" value="Genomic_DNA"/>
</dbReference>
<gene>
    <name evidence="1" type="ORF">AYBTSS11_LOCUS10819</name>
</gene>